<evidence type="ECO:0000259" key="1">
    <source>
        <dbReference type="SMART" id="SM00421"/>
    </source>
</evidence>
<evidence type="ECO:0000313" key="2">
    <source>
        <dbReference type="EMBL" id="MFG6460026.1"/>
    </source>
</evidence>
<comment type="caution">
    <text evidence="2">The sequence shown here is derived from an EMBL/GenBank/DDBJ whole genome shotgun (WGS) entry which is preliminary data.</text>
</comment>
<reference evidence="2 3" key="1">
    <citation type="submission" date="2024-08" db="EMBL/GenBank/DDBJ databases">
        <authorList>
            <person name="Lu H."/>
        </authorList>
    </citation>
    <scope>NUCLEOTIDE SEQUENCE [LARGE SCALE GENOMIC DNA]</scope>
    <source>
        <strain evidence="2 3">DXS20W</strain>
    </source>
</reference>
<sequence>MVRPAGLDTSEFAEILEELDTGVIVCSETGRLALANNVARRELLSGRPLAVDNTGLIYLAADAQPALRQWQAALHAATLSRQRQMLALSDGTQRLMVSVMPLGQQPRWALVMLGRRQPAPTLALEMLGSLYALTGAEQQVLVGLLAGQRVEAIACERGVAVATLRSQVGSIREKLGAGRLEDLVRLAAGLPPMSSVLRSPPIWAAGVPRDCTEPRAA</sequence>
<evidence type="ECO:0000313" key="3">
    <source>
        <dbReference type="Proteomes" id="UP001606302"/>
    </source>
</evidence>
<dbReference type="Proteomes" id="UP001606302">
    <property type="component" value="Unassembled WGS sequence"/>
</dbReference>
<proteinExistence type="predicted"/>
<dbReference type="SUPFAM" id="SSF46894">
    <property type="entry name" value="C-terminal effector domain of the bipartite response regulators"/>
    <property type="match status" value="1"/>
</dbReference>
<dbReference type="EMBL" id="JBIGHX010000001">
    <property type="protein sequence ID" value="MFG6460026.1"/>
    <property type="molecule type" value="Genomic_DNA"/>
</dbReference>
<dbReference type="InterPro" id="IPR016032">
    <property type="entry name" value="Sig_transdc_resp-reg_C-effctor"/>
</dbReference>
<accession>A0ABW7GDJ5</accession>
<dbReference type="Gene3D" id="1.10.10.10">
    <property type="entry name" value="Winged helix-like DNA-binding domain superfamily/Winged helix DNA-binding domain"/>
    <property type="match status" value="1"/>
</dbReference>
<feature type="domain" description="HTH luxR-type" evidence="1">
    <location>
        <begin position="130"/>
        <end position="187"/>
    </location>
</feature>
<keyword evidence="3" id="KW-1185">Reference proteome</keyword>
<dbReference type="SMART" id="SM00421">
    <property type="entry name" value="HTH_LUXR"/>
    <property type="match status" value="1"/>
</dbReference>
<dbReference type="InterPro" id="IPR036388">
    <property type="entry name" value="WH-like_DNA-bd_sf"/>
</dbReference>
<organism evidence="2 3">
    <name type="scientific">Pelomonas lactea</name>
    <dbReference type="NCBI Taxonomy" id="3299030"/>
    <lineage>
        <taxon>Bacteria</taxon>
        <taxon>Pseudomonadati</taxon>
        <taxon>Pseudomonadota</taxon>
        <taxon>Betaproteobacteria</taxon>
        <taxon>Burkholderiales</taxon>
        <taxon>Sphaerotilaceae</taxon>
        <taxon>Roseateles</taxon>
    </lineage>
</organism>
<gene>
    <name evidence="2" type="ORF">ACG04Q_00500</name>
</gene>
<protein>
    <recommendedName>
        <fullName evidence="1">HTH luxR-type domain-containing protein</fullName>
    </recommendedName>
</protein>
<dbReference type="InterPro" id="IPR000792">
    <property type="entry name" value="Tscrpt_reg_LuxR_C"/>
</dbReference>
<name>A0ABW7GDJ5_9BURK</name>